<keyword evidence="2" id="KW-1185">Reference proteome</keyword>
<gene>
    <name evidence="1" type="ORF">CC80DRAFT_502449</name>
</gene>
<evidence type="ECO:0000313" key="2">
    <source>
        <dbReference type="Proteomes" id="UP000800035"/>
    </source>
</evidence>
<dbReference type="Proteomes" id="UP000800035">
    <property type="component" value="Unassembled WGS sequence"/>
</dbReference>
<evidence type="ECO:0000313" key="1">
    <source>
        <dbReference type="EMBL" id="KAF1959434.1"/>
    </source>
</evidence>
<dbReference type="AlphaFoldDB" id="A0A6A5U439"/>
<name>A0A6A5U439_9PLEO</name>
<accession>A0A6A5U439</accession>
<dbReference type="PANTHER" id="PTHR38790">
    <property type="entry name" value="2EXR DOMAIN-CONTAINING PROTEIN-RELATED"/>
    <property type="match status" value="1"/>
</dbReference>
<reference evidence="1" key="1">
    <citation type="journal article" date="2020" name="Stud. Mycol.">
        <title>101 Dothideomycetes genomes: a test case for predicting lifestyles and emergence of pathogens.</title>
        <authorList>
            <person name="Haridas S."/>
            <person name="Albert R."/>
            <person name="Binder M."/>
            <person name="Bloem J."/>
            <person name="Labutti K."/>
            <person name="Salamov A."/>
            <person name="Andreopoulos B."/>
            <person name="Baker S."/>
            <person name="Barry K."/>
            <person name="Bills G."/>
            <person name="Bluhm B."/>
            <person name="Cannon C."/>
            <person name="Castanera R."/>
            <person name="Culley D."/>
            <person name="Daum C."/>
            <person name="Ezra D."/>
            <person name="Gonzalez J."/>
            <person name="Henrissat B."/>
            <person name="Kuo A."/>
            <person name="Liang C."/>
            <person name="Lipzen A."/>
            <person name="Lutzoni F."/>
            <person name="Magnuson J."/>
            <person name="Mondo S."/>
            <person name="Nolan M."/>
            <person name="Ohm R."/>
            <person name="Pangilinan J."/>
            <person name="Park H.-J."/>
            <person name="Ramirez L."/>
            <person name="Alfaro M."/>
            <person name="Sun H."/>
            <person name="Tritt A."/>
            <person name="Yoshinaga Y."/>
            <person name="Zwiers L.-H."/>
            <person name="Turgeon B."/>
            <person name="Goodwin S."/>
            <person name="Spatafora J."/>
            <person name="Crous P."/>
            <person name="Grigoriev I."/>
        </authorList>
    </citation>
    <scope>NUCLEOTIDE SEQUENCE</scope>
    <source>
        <strain evidence="1">CBS 675.92</strain>
    </source>
</reference>
<sequence length="298" mass="34172">MSRKRALDNLDSSRTRDSTAADGAFIARSVHKKSTERNLTDSPLLRLAPELRNRFYYYALNGLRIEPVYSAGATFKRVEAYAEPGPHSHRVSIKQRIEPSTLMSLSKVCRQLHKDTEIIPFELNVFHGSPAKPDYYSSSVLYPWTGTSMFHPWTNPSFLNPDQRKAIATVSTSPSFGCGNFGAEIRKLSGLKTVIIQSVYMSNFRASSLQSINETIKRFINLSSRNDLEIHYVLDHLQKTDSDTDCRRMFKWKNGKLDEIEVFNYATSTTTEIYRKNEAEEWHEADTGEEYQHYGSKY</sequence>
<protein>
    <submittedName>
        <fullName evidence="1">Uncharacterized protein</fullName>
    </submittedName>
</protein>
<proteinExistence type="predicted"/>
<dbReference type="OrthoDB" id="5413827at2759"/>
<dbReference type="EMBL" id="ML976985">
    <property type="protein sequence ID" value="KAF1959434.1"/>
    <property type="molecule type" value="Genomic_DNA"/>
</dbReference>
<organism evidence="1 2">
    <name type="scientific">Byssothecium circinans</name>
    <dbReference type="NCBI Taxonomy" id="147558"/>
    <lineage>
        <taxon>Eukaryota</taxon>
        <taxon>Fungi</taxon>
        <taxon>Dikarya</taxon>
        <taxon>Ascomycota</taxon>
        <taxon>Pezizomycotina</taxon>
        <taxon>Dothideomycetes</taxon>
        <taxon>Pleosporomycetidae</taxon>
        <taxon>Pleosporales</taxon>
        <taxon>Massarineae</taxon>
        <taxon>Massarinaceae</taxon>
        <taxon>Byssothecium</taxon>
    </lineage>
</organism>
<dbReference type="PANTHER" id="PTHR38790:SF4">
    <property type="entry name" value="2EXR DOMAIN-CONTAINING PROTEIN"/>
    <property type="match status" value="1"/>
</dbReference>